<evidence type="ECO:0000256" key="1">
    <source>
        <dbReference type="SAM" id="Phobius"/>
    </source>
</evidence>
<dbReference type="SUPFAM" id="SSF48317">
    <property type="entry name" value="Acid phosphatase/Vanadium-dependent haloperoxidase"/>
    <property type="match status" value="1"/>
</dbReference>
<evidence type="ECO:0000313" key="3">
    <source>
        <dbReference type="EMBL" id="MCE5974524.1"/>
    </source>
</evidence>
<feature type="transmembrane region" description="Helical" evidence="1">
    <location>
        <begin position="208"/>
        <end position="226"/>
    </location>
</feature>
<feature type="domain" description="Phosphatidic acid phosphatase type 2/haloperoxidase" evidence="2">
    <location>
        <begin position="97"/>
        <end position="227"/>
    </location>
</feature>
<dbReference type="InterPro" id="IPR000326">
    <property type="entry name" value="PAP2/HPO"/>
</dbReference>
<gene>
    <name evidence="3" type="ORF">LZA78_13630</name>
</gene>
<proteinExistence type="predicted"/>
<feature type="transmembrane region" description="Helical" evidence="1">
    <location>
        <begin position="177"/>
        <end position="196"/>
    </location>
</feature>
<accession>A0ABS8Z184</accession>
<keyword evidence="1" id="KW-0812">Transmembrane</keyword>
<evidence type="ECO:0000259" key="2">
    <source>
        <dbReference type="Pfam" id="PF01569"/>
    </source>
</evidence>
<dbReference type="InterPro" id="IPR036938">
    <property type="entry name" value="PAP2/HPO_sf"/>
</dbReference>
<protein>
    <submittedName>
        <fullName evidence="3">Phosphatase PAP2 family protein</fullName>
    </submittedName>
</protein>
<name>A0ABS8Z184_9RHOB</name>
<sequence>MPPIDYQMTGRWLLAGWLAALALFVGAPSVDLALSNLFWNPWDGFRVIGNPTWEFLRQRIWDLSILVFILSPFAMWRALARRRNVLGLSARAWGFVFTLYLLLPGLLVNGFLKAYSGRARPATVTEFGGDLTFTPAWSFVDQCTRNCSFVSGEVSAAVALALVILIWRLSNERIERWVGNYAIVVALFIPAFILAQRVVTGRHFVSDAAFAALITLSGAWLLYAVFDGRLGWFRAGGKDRA</sequence>
<dbReference type="Gene3D" id="1.20.144.10">
    <property type="entry name" value="Phosphatidic acid phosphatase type 2/haloperoxidase"/>
    <property type="match status" value="1"/>
</dbReference>
<keyword evidence="4" id="KW-1185">Reference proteome</keyword>
<dbReference type="Proteomes" id="UP001521181">
    <property type="component" value="Unassembled WGS sequence"/>
</dbReference>
<dbReference type="RefSeq" id="WP_233677466.1">
    <property type="nucleotide sequence ID" value="NZ_JAJUOS010000010.1"/>
</dbReference>
<feature type="transmembrane region" description="Helical" evidence="1">
    <location>
        <begin position="60"/>
        <end position="80"/>
    </location>
</feature>
<evidence type="ECO:0000313" key="4">
    <source>
        <dbReference type="Proteomes" id="UP001521181"/>
    </source>
</evidence>
<feature type="transmembrane region" description="Helical" evidence="1">
    <location>
        <begin position="92"/>
        <end position="112"/>
    </location>
</feature>
<organism evidence="3 4">
    <name type="scientific">Rhodobacter flavimaris</name>
    <dbReference type="NCBI Taxonomy" id="2907145"/>
    <lineage>
        <taxon>Bacteria</taxon>
        <taxon>Pseudomonadati</taxon>
        <taxon>Pseudomonadota</taxon>
        <taxon>Alphaproteobacteria</taxon>
        <taxon>Rhodobacterales</taxon>
        <taxon>Rhodobacter group</taxon>
        <taxon>Rhodobacter</taxon>
    </lineage>
</organism>
<keyword evidence="1" id="KW-0472">Membrane</keyword>
<keyword evidence="1" id="KW-1133">Transmembrane helix</keyword>
<reference evidence="3 4" key="1">
    <citation type="submission" date="2021-12" db="EMBL/GenBank/DDBJ databases">
        <title>Sinirhodobacter sp. WL0062 is a bacterium isolated from seawater.</title>
        <authorList>
            <person name="Wang L."/>
            <person name="He W."/>
            <person name="Zhang D.-F."/>
        </authorList>
    </citation>
    <scope>NUCLEOTIDE SEQUENCE [LARGE SCALE GENOMIC DNA]</scope>
    <source>
        <strain evidence="3 4">WL0062</strain>
    </source>
</reference>
<dbReference type="EMBL" id="JAJUOS010000010">
    <property type="protein sequence ID" value="MCE5974524.1"/>
    <property type="molecule type" value="Genomic_DNA"/>
</dbReference>
<feature type="transmembrane region" description="Helical" evidence="1">
    <location>
        <begin position="154"/>
        <end position="170"/>
    </location>
</feature>
<comment type="caution">
    <text evidence="3">The sequence shown here is derived from an EMBL/GenBank/DDBJ whole genome shotgun (WGS) entry which is preliminary data.</text>
</comment>
<dbReference type="Pfam" id="PF01569">
    <property type="entry name" value="PAP2"/>
    <property type="match status" value="1"/>
</dbReference>